<evidence type="ECO:0000313" key="3">
    <source>
        <dbReference type="EMBL" id="MFC4337053.1"/>
    </source>
</evidence>
<evidence type="ECO:0000259" key="2">
    <source>
        <dbReference type="SMART" id="SM00829"/>
    </source>
</evidence>
<accession>A0ABV8U336</accession>
<proteinExistence type="predicted"/>
<dbReference type="PROSITE" id="PS01162">
    <property type="entry name" value="QOR_ZETA_CRYSTAL"/>
    <property type="match status" value="1"/>
</dbReference>
<dbReference type="CDD" id="cd05289">
    <property type="entry name" value="MDR_like_2"/>
    <property type="match status" value="1"/>
</dbReference>
<comment type="caution">
    <text evidence="3">The sequence shown here is derived from an EMBL/GenBank/DDBJ whole genome shotgun (WGS) entry which is preliminary data.</text>
</comment>
<feature type="domain" description="Enoyl reductase (ER)" evidence="2">
    <location>
        <begin position="17"/>
        <end position="313"/>
    </location>
</feature>
<dbReference type="InterPro" id="IPR020843">
    <property type="entry name" value="ER"/>
</dbReference>
<dbReference type="Pfam" id="PF08240">
    <property type="entry name" value="ADH_N"/>
    <property type="match status" value="1"/>
</dbReference>
<dbReference type="InterPro" id="IPR011032">
    <property type="entry name" value="GroES-like_sf"/>
</dbReference>
<dbReference type="Pfam" id="PF13602">
    <property type="entry name" value="ADH_zinc_N_2"/>
    <property type="match status" value="1"/>
</dbReference>
<gene>
    <name evidence="3" type="ORF">ACFPET_17760</name>
</gene>
<dbReference type="InterPro" id="IPR050700">
    <property type="entry name" value="YIM1/Zinc_Alcohol_DH_Fams"/>
</dbReference>
<dbReference type="PANTHER" id="PTHR11695:SF294">
    <property type="entry name" value="RETICULON-4-INTERACTING PROTEIN 1, MITOCHONDRIAL"/>
    <property type="match status" value="1"/>
</dbReference>
<dbReference type="SMART" id="SM00829">
    <property type="entry name" value="PKS_ER"/>
    <property type="match status" value="1"/>
</dbReference>
<dbReference type="InterPro" id="IPR036291">
    <property type="entry name" value="NAD(P)-bd_dom_sf"/>
</dbReference>
<dbReference type="EMBL" id="JBHSDK010000028">
    <property type="protein sequence ID" value="MFC4337053.1"/>
    <property type="molecule type" value="Genomic_DNA"/>
</dbReference>
<dbReference type="Gene3D" id="3.40.50.720">
    <property type="entry name" value="NAD(P)-binding Rossmann-like Domain"/>
    <property type="match status" value="1"/>
</dbReference>
<dbReference type="SUPFAM" id="SSF51735">
    <property type="entry name" value="NAD(P)-binding Rossmann-fold domains"/>
    <property type="match status" value="1"/>
</dbReference>
<reference evidence="4" key="1">
    <citation type="journal article" date="2019" name="Int. J. Syst. Evol. Microbiol.">
        <title>The Global Catalogue of Microorganisms (GCM) 10K type strain sequencing project: providing services to taxonomists for standard genome sequencing and annotation.</title>
        <authorList>
            <consortium name="The Broad Institute Genomics Platform"/>
            <consortium name="The Broad Institute Genome Sequencing Center for Infectious Disease"/>
            <person name="Wu L."/>
            <person name="Ma J."/>
        </authorList>
    </citation>
    <scope>NUCLEOTIDE SEQUENCE [LARGE SCALE GENOMIC DNA]</scope>
    <source>
        <strain evidence="4">IBRC-M 10908</strain>
    </source>
</reference>
<keyword evidence="1 3" id="KW-0560">Oxidoreductase</keyword>
<dbReference type="EC" id="1.-.-.-" evidence="3"/>
<dbReference type="Proteomes" id="UP001595823">
    <property type="component" value="Unassembled WGS sequence"/>
</dbReference>
<name>A0ABV8U336_9ACTN</name>
<evidence type="ECO:0000313" key="4">
    <source>
        <dbReference type="Proteomes" id="UP001595823"/>
    </source>
</evidence>
<dbReference type="RefSeq" id="WP_380623613.1">
    <property type="nucleotide sequence ID" value="NZ_JBHSDK010000028.1"/>
</dbReference>
<organism evidence="3 4">
    <name type="scientific">Salininema proteolyticum</name>
    <dbReference type="NCBI Taxonomy" id="1607685"/>
    <lineage>
        <taxon>Bacteria</taxon>
        <taxon>Bacillati</taxon>
        <taxon>Actinomycetota</taxon>
        <taxon>Actinomycetes</taxon>
        <taxon>Glycomycetales</taxon>
        <taxon>Glycomycetaceae</taxon>
        <taxon>Salininema</taxon>
    </lineage>
</organism>
<dbReference type="InterPro" id="IPR013154">
    <property type="entry name" value="ADH-like_N"/>
</dbReference>
<protein>
    <submittedName>
        <fullName evidence="3">NADP-dependent oxidoreductase</fullName>
        <ecNumber evidence="3">1.-.-.-</ecNumber>
    </submittedName>
</protein>
<dbReference type="Gene3D" id="3.90.180.10">
    <property type="entry name" value="Medium-chain alcohol dehydrogenases, catalytic domain"/>
    <property type="match status" value="1"/>
</dbReference>
<dbReference type="InterPro" id="IPR002364">
    <property type="entry name" value="Quin_OxRdtase/zeta-crystal_CS"/>
</dbReference>
<dbReference type="GO" id="GO:0016491">
    <property type="term" value="F:oxidoreductase activity"/>
    <property type="evidence" value="ECO:0007669"/>
    <property type="project" value="UniProtKB-KW"/>
</dbReference>
<dbReference type="PANTHER" id="PTHR11695">
    <property type="entry name" value="ALCOHOL DEHYDROGENASE RELATED"/>
    <property type="match status" value="1"/>
</dbReference>
<sequence>MMGTKASGRKVVQSDFGGVEVLEVAEERRPVPGVGEVLVQVRAAGLNPVDAKSRDHAELPGQVPPFTLGWDVSGVVEEVGLGVAFHKVGDEVFGMPRFPEFAEAHGDYVVAPARHLAKKPESLSHVEAGALPLAGLTARQALVDFADVRAGQRVLIHAAAGGVGHLAVQIAKARGAHVIATASAPKHAMLKELGVDEAVDYREVDFSQVVSDVNVVLDPLGGDCARRSAKVVADGGIVVSIKRGMEALDREDEGRVRHGFMIVEPDLGGLRDIAEMVEAGSLRPVVSGVFALEKAAEAHRAVDSGSTVGKLVFDLEK</sequence>
<keyword evidence="4" id="KW-1185">Reference proteome</keyword>
<evidence type="ECO:0000256" key="1">
    <source>
        <dbReference type="ARBA" id="ARBA00023002"/>
    </source>
</evidence>
<dbReference type="SUPFAM" id="SSF50129">
    <property type="entry name" value="GroES-like"/>
    <property type="match status" value="1"/>
</dbReference>